<dbReference type="Proteomes" id="UP000272942">
    <property type="component" value="Unassembled WGS sequence"/>
</dbReference>
<proteinExistence type="predicted"/>
<evidence type="ECO:0000313" key="3">
    <source>
        <dbReference type="WBParaSite" id="ECPE_0001028801-mRNA-1"/>
    </source>
</evidence>
<organism evidence="3">
    <name type="scientific">Echinostoma caproni</name>
    <dbReference type="NCBI Taxonomy" id="27848"/>
    <lineage>
        <taxon>Eukaryota</taxon>
        <taxon>Metazoa</taxon>
        <taxon>Spiralia</taxon>
        <taxon>Lophotrochozoa</taxon>
        <taxon>Platyhelminthes</taxon>
        <taxon>Trematoda</taxon>
        <taxon>Digenea</taxon>
        <taxon>Plagiorchiida</taxon>
        <taxon>Echinostomata</taxon>
        <taxon>Echinostomatoidea</taxon>
        <taxon>Echinostomatidae</taxon>
        <taxon>Echinostoma</taxon>
    </lineage>
</organism>
<sequence>MMRLSNYPIPEPADPYFGTNMRNLQKFLDHNANVADKENAIGSLSAAEFEQILLNNLDRTQLKEELTNRCFAVQLSNHCRIRLLTDMYQQRQSKVLLQNLPSSPVVQQIEEMSEFEVSLDYPRTLPLREHTVLMFRLLKMDF</sequence>
<reference evidence="3" key="1">
    <citation type="submission" date="2016-06" db="UniProtKB">
        <authorList>
            <consortium name="WormBaseParasite"/>
        </authorList>
    </citation>
    <scope>IDENTIFICATION</scope>
</reference>
<keyword evidence="2" id="KW-1185">Reference proteome</keyword>
<dbReference type="AlphaFoldDB" id="A0A183ATH1"/>
<dbReference type="EMBL" id="UZAN01048754">
    <property type="protein sequence ID" value="VDP86763.1"/>
    <property type="molecule type" value="Genomic_DNA"/>
</dbReference>
<dbReference type="WBParaSite" id="ECPE_0001028801-mRNA-1">
    <property type="protein sequence ID" value="ECPE_0001028801-mRNA-1"/>
    <property type="gene ID" value="ECPE_0001028801"/>
</dbReference>
<evidence type="ECO:0000313" key="2">
    <source>
        <dbReference type="Proteomes" id="UP000272942"/>
    </source>
</evidence>
<protein>
    <submittedName>
        <fullName evidence="3">DNA replication complex GINS protein SLD5</fullName>
    </submittedName>
</protein>
<gene>
    <name evidence="1" type="ORF">ECPE_LOCUS10256</name>
</gene>
<evidence type="ECO:0000313" key="1">
    <source>
        <dbReference type="EMBL" id="VDP86763.1"/>
    </source>
</evidence>
<name>A0A183ATH1_9TREM</name>
<reference evidence="1 2" key="2">
    <citation type="submission" date="2018-11" db="EMBL/GenBank/DDBJ databases">
        <authorList>
            <consortium name="Pathogen Informatics"/>
        </authorList>
    </citation>
    <scope>NUCLEOTIDE SEQUENCE [LARGE SCALE GENOMIC DNA]</scope>
    <source>
        <strain evidence="1 2">Egypt</strain>
    </source>
</reference>
<accession>A0A183ATH1</accession>